<dbReference type="SUPFAM" id="SSF51338">
    <property type="entry name" value="Composite domain of metallo-dependent hydrolases"/>
    <property type="match status" value="1"/>
</dbReference>
<sequence length="576" mass="62078">MLDHVIEGATVVDGTGAAGRTADVGIHGGRIAVVGTVTQEARTTEDAAGLVLAPGFVDPHTHYDAQLFWDPYATPSLNHGVTTVAGGNCGFTLAPLHPERPQDADYTRRMMSKVEGMALVALEEGAPWTWHSFGEYLDALEGRIAVNAGFMVGHCALRRYVMGPDAVGGQPSGEQLDAMVRLLRESMEAGAWGLSTTQSRSHSDGDGQPVASRHARPAELIALSRAVGEHEGTQIEAIVAGCLDQFSDAEIELFAEMSAAAGRPLNWNVLTIDAAVPERVPRQLLASEQARKAGGRVVALTMPILTPMNMSLGTFCALNLIPGWGPVLALPVPERIERLRDPDVRAGMLRRAHSKEAGVFRRLADFGRYVIGDTYSEANAGLTGRVVRDIAEERGQEPFACLVEICAHDGLRTVLWPMPPDNDPASWALRAETWQHEDVLLGGSDAGAHLDRMCGAPYTTRFLGDCLRGRRLVGLEQAVRMLTDDPARLFGLRERGRIREGWHADLVLFDPERIDAGPATLVHDLPGDSPRLDSRALGVRAVWVNGVEAIRDDVVTGAVPGQVLRSGRDTETVGTR</sequence>
<dbReference type="RefSeq" id="WP_344539568.1">
    <property type="nucleotide sequence ID" value="NZ_BAAATM010000015.1"/>
</dbReference>
<proteinExistence type="predicted"/>
<dbReference type="InterPro" id="IPR032466">
    <property type="entry name" value="Metal_Hydrolase"/>
</dbReference>
<dbReference type="SUPFAM" id="SSF51556">
    <property type="entry name" value="Metallo-dependent hydrolases"/>
    <property type="match status" value="1"/>
</dbReference>
<evidence type="ECO:0000313" key="2">
    <source>
        <dbReference type="EMBL" id="GAA2542487.1"/>
    </source>
</evidence>
<dbReference type="CDD" id="cd01297">
    <property type="entry name" value="D-aminoacylase"/>
    <property type="match status" value="1"/>
</dbReference>
<gene>
    <name evidence="2" type="ORF">GCM10010423_46600</name>
</gene>
<dbReference type="Gene3D" id="3.20.20.140">
    <property type="entry name" value="Metal-dependent hydrolases"/>
    <property type="match status" value="2"/>
</dbReference>
<dbReference type="InterPro" id="IPR013108">
    <property type="entry name" value="Amidohydro_3"/>
</dbReference>
<comment type="caution">
    <text evidence="2">The sequence shown here is derived from an EMBL/GenBank/DDBJ whole genome shotgun (WGS) entry which is preliminary data.</text>
</comment>
<keyword evidence="3" id="KW-1185">Reference proteome</keyword>
<dbReference type="EMBL" id="BAAATM010000015">
    <property type="protein sequence ID" value="GAA2542487.1"/>
    <property type="molecule type" value="Genomic_DNA"/>
</dbReference>
<dbReference type="PANTHER" id="PTHR11647">
    <property type="entry name" value="HYDRANTOINASE/DIHYDROPYRIMIDINASE FAMILY MEMBER"/>
    <property type="match status" value="1"/>
</dbReference>
<evidence type="ECO:0000313" key="3">
    <source>
        <dbReference type="Proteomes" id="UP001501095"/>
    </source>
</evidence>
<dbReference type="InterPro" id="IPR050378">
    <property type="entry name" value="Metallo-dep_Hydrolases_sf"/>
</dbReference>
<protein>
    <submittedName>
        <fullName evidence="2">Amidohydrolase family protein</fullName>
    </submittedName>
</protein>
<dbReference type="Pfam" id="PF07969">
    <property type="entry name" value="Amidohydro_3"/>
    <property type="match status" value="1"/>
</dbReference>
<dbReference type="Gene3D" id="2.30.40.10">
    <property type="entry name" value="Urease, subunit C, domain 1"/>
    <property type="match status" value="1"/>
</dbReference>
<feature type="domain" description="Amidohydrolase 3" evidence="1">
    <location>
        <begin position="44"/>
        <end position="547"/>
    </location>
</feature>
<dbReference type="Proteomes" id="UP001501095">
    <property type="component" value="Unassembled WGS sequence"/>
</dbReference>
<reference evidence="3" key="1">
    <citation type="journal article" date="2019" name="Int. J. Syst. Evol. Microbiol.">
        <title>The Global Catalogue of Microorganisms (GCM) 10K type strain sequencing project: providing services to taxonomists for standard genome sequencing and annotation.</title>
        <authorList>
            <consortium name="The Broad Institute Genomics Platform"/>
            <consortium name="The Broad Institute Genome Sequencing Center for Infectious Disease"/>
            <person name="Wu L."/>
            <person name="Ma J."/>
        </authorList>
    </citation>
    <scope>NUCLEOTIDE SEQUENCE [LARGE SCALE GENOMIC DNA]</scope>
    <source>
        <strain evidence="3">JCM 6924</strain>
    </source>
</reference>
<evidence type="ECO:0000259" key="1">
    <source>
        <dbReference type="Pfam" id="PF07969"/>
    </source>
</evidence>
<dbReference type="PANTHER" id="PTHR11647:SF1">
    <property type="entry name" value="COLLAPSIN RESPONSE MEDIATOR PROTEIN"/>
    <property type="match status" value="1"/>
</dbReference>
<organism evidence="2 3">
    <name type="scientific">Streptomyces levis</name>
    <dbReference type="NCBI Taxonomy" id="285566"/>
    <lineage>
        <taxon>Bacteria</taxon>
        <taxon>Bacillati</taxon>
        <taxon>Actinomycetota</taxon>
        <taxon>Actinomycetes</taxon>
        <taxon>Kitasatosporales</taxon>
        <taxon>Streptomycetaceae</taxon>
        <taxon>Streptomyces</taxon>
    </lineage>
</organism>
<dbReference type="InterPro" id="IPR011059">
    <property type="entry name" value="Metal-dep_hydrolase_composite"/>
</dbReference>
<accession>A0ABP6B6R7</accession>
<name>A0ABP6B6R7_9ACTN</name>